<dbReference type="InterPro" id="IPR049704">
    <property type="entry name" value="Aminotrans_3_PPA_site"/>
</dbReference>
<evidence type="ECO:0000256" key="3">
    <source>
        <dbReference type="RuleBase" id="RU003560"/>
    </source>
</evidence>
<dbReference type="Pfam" id="PF00202">
    <property type="entry name" value="Aminotran_3"/>
    <property type="match status" value="1"/>
</dbReference>
<comment type="similarity">
    <text evidence="1 3">Belongs to the class-III pyridoxal-phosphate-dependent aminotransferase family.</text>
</comment>
<reference evidence="4" key="2">
    <citation type="submission" date="2020-01" db="EMBL/GenBank/DDBJ databases">
        <authorList>
            <person name="Algora L."/>
            <person name="Schniete J.K."/>
            <person name="MacFadyen A."/>
            <person name="Hoskisson P.A."/>
            <person name="Hunter I.S."/>
            <person name="Herron P.R."/>
        </authorList>
    </citation>
    <scope>NUCLEOTIDE SEQUENCE</scope>
    <source>
        <strain evidence="4">ATCC 10970</strain>
        <plasmid evidence="4">pSRP1</plasmid>
    </source>
</reference>
<dbReference type="PROSITE" id="PS00600">
    <property type="entry name" value="AA_TRANSFER_CLASS_3"/>
    <property type="match status" value="1"/>
</dbReference>
<dbReference type="InterPro" id="IPR015424">
    <property type="entry name" value="PyrdxlP-dep_Trfase"/>
</dbReference>
<name>A0A8A1V744_STRR1</name>
<protein>
    <submittedName>
        <fullName evidence="4">Aminotransferase class III-fold pyridoxal phosphate-dependent enzyme</fullName>
    </submittedName>
</protein>
<dbReference type="Gene3D" id="3.40.640.10">
    <property type="entry name" value="Type I PLP-dependent aspartate aminotransferase-like (Major domain)"/>
    <property type="match status" value="1"/>
</dbReference>
<evidence type="ECO:0000313" key="4">
    <source>
        <dbReference type="EMBL" id="QST86705.1"/>
    </source>
</evidence>
<proteinExistence type="inferred from homology"/>
<dbReference type="CDD" id="cd00610">
    <property type="entry name" value="OAT_like"/>
    <property type="match status" value="1"/>
</dbReference>
<dbReference type="AlphaFoldDB" id="A0A8A1V744"/>
<dbReference type="InterPro" id="IPR005814">
    <property type="entry name" value="Aminotrans_3"/>
</dbReference>
<dbReference type="GO" id="GO:0008483">
    <property type="term" value="F:transaminase activity"/>
    <property type="evidence" value="ECO:0007669"/>
    <property type="project" value="UniProtKB-KW"/>
</dbReference>
<evidence type="ECO:0000256" key="1">
    <source>
        <dbReference type="ARBA" id="ARBA00008954"/>
    </source>
</evidence>
<dbReference type="InterPro" id="IPR015421">
    <property type="entry name" value="PyrdxlP-dep_Trfase_major"/>
</dbReference>
<dbReference type="PIRSF" id="PIRSF000521">
    <property type="entry name" value="Transaminase_4ab_Lys_Orn"/>
    <property type="match status" value="1"/>
</dbReference>
<accession>A0A8A1V744</accession>
<dbReference type="PANTHER" id="PTHR43094">
    <property type="entry name" value="AMINOTRANSFERASE"/>
    <property type="match status" value="1"/>
</dbReference>
<gene>
    <name evidence="4" type="ORF">SRIM_041595</name>
</gene>
<dbReference type="GO" id="GO:0030170">
    <property type="term" value="F:pyridoxal phosphate binding"/>
    <property type="evidence" value="ECO:0007669"/>
    <property type="project" value="InterPro"/>
</dbReference>
<dbReference type="EMBL" id="CP048262">
    <property type="protein sequence ID" value="QST86705.1"/>
    <property type="molecule type" value="Genomic_DNA"/>
</dbReference>
<dbReference type="PANTHER" id="PTHR43094:SF1">
    <property type="entry name" value="AMINOTRANSFERASE CLASS-III"/>
    <property type="match status" value="1"/>
</dbReference>
<keyword evidence="4" id="KW-0032">Aminotransferase</keyword>
<keyword evidence="4" id="KW-0614">Plasmid</keyword>
<organism evidence="4 5">
    <name type="scientific">Streptomyces rimosus subsp. rimosus (strain ATCC 10970 / DSM 40260 / JCM 4667 / NRRL 2234)</name>
    <dbReference type="NCBI Taxonomy" id="1265868"/>
    <lineage>
        <taxon>Bacteria</taxon>
        <taxon>Bacillati</taxon>
        <taxon>Actinomycetota</taxon>
        <taxon>Actinomycetes</taxon>
        <taxon>Kitasatosporales</taxon>
        <taxon>Streptomycetaceae</taxon>
        <taxon>Streptomyces</taxon>
    </lineage>
</organism>
<reference evidence="4" key="3">
    <citation type="journal article" date="2021" name="bioRxiv">
        <title>Bilateral symmetry of linear streptomycete chromosomes.</title>
        <authorList>
            <person name="Algora-Gallardo L."/>
            <person name="Schniete J.K."/>
            <person name="Mark D.R."/>
            <person name="Hunter I.S."/>
            <person name="Herron P.R."/>
        </authorList>
    </citation>
    <scope>NUCLEOTIDE SEQUENCE</scope>
    <source>
        <strain evidence="4">ATCC 10970</strain>
        <plasmid evidence="4">pSRP1</plasmid>
    </source>
</reference>
<keyword evidence="4" id="KW-0808">Transferase</keyword>
<evidence type="ECO:0000313" key="5">
    <source>
        <dbReference type="Proteomes" id="UP000011074"/>
    </source>
</evidence>
<dbReference type="Gene3D" id="3.90.1150.10">
    <property type="entry name" value="Aspartate Aminotransferase, domain 1"/>
    <property type="match status" value="1"/>
</dbReference>
<dbReference type="GeneID" id="66860629"/>
<dbReference type="SUPFAM" id="SSF53383">
    <property type="entry name" value="PLP-dependent transferases"/>
    <property type="match status" value="1"/>
</dbReference>
<keyword evidence="2 3" id="KW-0663">Pyridoxal phosphate</keyword>
<dbReference type="InterPro" id="IPR015422">
    <property type="entry name" value="PyrdxlP-dep_Trfase_small"/>
</dbReference>
<geneLocation type="plasmid" evidence="4 5">
    <name>pSRP1</name>
</geneLocation>
<dbReference type="RefSeq" id="WP_043979009.1">
    <property type="nucleotide sequence ID" value="NZ_CP048262.1"/>
</dbReference>
<dbReference type="Proteomes" id="UP000011074">
    <property type="component" value="Plasmid pSRP1"/>
</dbReference>
<reference evidence="4" key="1">
    <citation type="submission" date="2012-12" db="EMBL/GenBank/DDBJ databases">
        <authorList>
            <person name="Pethick F.E."/>
            <person name="MacFadyen A.C."/>
            <person name="Tang Z."/>
            <person name="Sangal V."/>
            <person name="Tze-Tze L."/>
            <person name="Chu J."/>
            <person name="Guo M."/>
            <person name="Kirby R."/>
            <person name="Hoskisson P.A."/>
            <person name="Herron P.R."/>
            <person name="Hunter I.S."/>
        </authorList>
    </citation>
    <scope>NUCLEOTIDE SEQUENCE</scope>
    <source>
        <strain evidence="4">ATCC 10970</strain>
        <plasmid evidence="4">pSRP1</plasmid>
    </source>
</reference>
<evidence type="ECO:0000256" key="2">
    <source>
        <dbReference type="ARBA" id="ARBA00022898"/>
    </source>
</evidence>
<sequence>MLPVVSHAEGVFVYDQEGRAYLDGCSGAINVNLGHSVPEITARMREQLDQICFSYRTQFRSQPQIDLTARLARLAHGDLHQVEYCNSGSEAIEMALRLATLFHARAYRPFKCTVLTEEPSYHGMTAGALGASGHPLRRRDLNALLANQATVARVRPKNGALRADVDDWEEAITRVGPSRLGAVVIEPVGGASSGAVPAAPETLRRLRELADRHQFLLVADEVMTGLGRTGRWFGCDHAGIAPDLMVLGKGMSAGFMPISALLVSDKVAQALDHPLGSLLFGHTMSGSPLATATALAVIDYLQDNDIPARAARAGERLRLLLAGLNRRHPLVRDARGVGLQCALSLQSDPHRFPGTSLELTDIARQEGLLIYPAGVTPVLESVMIAPPLTVTDGELDELALRLDRALTRLTPRAPATDAHEILSAGRS</sequence>